<reference evidence="1" key="1">
    <citation type="submission" date="2018-05" db="EMBL/GenBank/DDBJ databases">
        <authorList>
            <person name="Lanie J.A."/>
            <person name="Ng W.-L."/>
            <person name="Kazmierczak K.M."/>
            <person name="Andrzejewski T.M."/>
            <person name="Davidsen T.M."/>
            <person name="Wayne K.J."/>
            <person name="Tettelin H."/>
            <person name="Glass J.I."/>
            <person name="Rusch D."/>
            <person name="Podicherti R."/>
            <person name="Tsui H.-C.T."/>
            <person name="Winkler M.E."/>
        </authorList>
    </citation>
    <scope>NUCLEOTIDE SEQUENCE</scope>
</reference>
<name>A0A382YP68_9ZZZZ</name>
<proteinExistence type="predicted"/>
<feature type="non-terminal residue" evidence="1">
    <location>
        <position position="50"/>
    </location>
</feature>
<feature type="non-terminal residue" evidence="1">
    <location>
        <position position="1"/>
    </location>
</feature>
<evidence type="ECO:0000313" key="1">
    <source>
        <dbReference type="EMBL" id="SVD84645.1"/>
    </source>
</evidence>
<gene>
    <name evidence="1" type="ORF">METZ01_LOCUS437499</name>
</gene>
<protein>
    <submittedName>
        <fullName evidence="1">Uncharacterized protein</fullName>
    </submittedName>
</protein>
<dbReference type="EMBL" id="UINC01177162">
    <property type="protein sequence ID" value="SVD84645.1"/>
    <property type="molecule type" value="Genomic_DNA"/>
</dbReference>
<dbReference type="AlphaFoldDB" id="A0A382YP68"/>
<sequence>IFLPRKGYYGQRGPGNRNLGPCTRLLLSPVARHHRSRTYGCGGCLCTNSL</sequence>
<accession>A0A382YP68</accession>
<organism evidence="1">
    <name type="scientific">marine metagenome</name>
    <dbReference type="NCBI Taxonomy" id="408172"/>
    <lineage>
        <taxon>unclassified sequences</taxon>
        <taxon>metagenomes</taxon>
        <taxon>ecological metagenomes</taxon>
    </lineage>
</organism>